<proteinExistence type="predicted"/>
<comment type="caution">
    <text evidence="2">The sequence shown here is derived from an EMBL/GenBank/DDBJ whole genome shotgun (WGS) entry which is preliminary data.</text>
</comment>
<protein>
    <submittedName>
        <fullName evidence="2">Uncharacterized protein</fullName>
    </submittedName>
</protein>
<dbReference type="Proteomes" id="UP000545761">
    <property type="component" value="Unassembled WGS sequence"/>
</dbReference>
<reference evidence="2 3" key="1">
    <citation type="submission" date="2020-07" db="EMBL/GenBank/DDBJ databases">
        <title>Streptomyces isolated from Indian soil.</title>
        <authorList>
            <person name="Mandal S."/>
            <person name="Maiti P.K."/>
        </authorList>
    </citation>
    <scope>NUCLEOTIDE SEQUENCE [LARGE SCALE GENOMIC DNA]</scope>
    <source>
        <strain evidence="2 3">PSKA28</strain>
    </source>
</reference>
<gene>
    <name evidence="2" type="ORF">H1D24_38265</name>
</gene>
<dbReference type="RefSeq" id="WP_181662359.1">
    <property type="nucleotide sequence ID" value="NZ_JACEHE010000046.1"/>
</dbReference>
<dbReference type="EMBL" id="JACEHE010000046">
    <property type="protein sequence ID" value="MBA2951440.1"/>
    <property type="molecule type" value="Genomic_DNA"/>
</dbReference>
<accession>A0A7W0ID65</accession>
<feature type="compositionally biased region" description="Polar residues" evidence="1">
    <location>
        <begin position="28"/>
        <end position="38"/>
    </location>
</feature>
<evidence type="ECO:0000256" key="1">
    <source>
        <dbReference type="SAM" id="MobiDB-lite"/>
    </source>
</evidence>
<evidence type="ECO:0000313" key="2">
    <source>
        <dbReference type="EMBL" id="MBA2951440.1"/>
    </source>
</evidence>
<organism evidence="2 3">
    <name type="scientific">Streptomyces himalayensis subsp. himalayensis</name>
    <dbReference type="NCBI Taxonomy" id="2756131"/>
    <lineage>
        <taxon>Bacteria</taxon>
        <taxon>Bacillati</taxon>
        <taxon>Actinomycetota</taxon>
        <taxon>Actinomycetes</taxon>
        <taxon>Kitasatosporales</taxon>
        <taxon>Streptomycetaceae</taxon>
        <taxon>Streptomyces</taxon>
        <taxon>Streptomyces himalayensis</taxon>
    </lineage>
</organism>
<name>A0A7W0ID65_9ACTN</name>
<evidence type="ECO:0000313" key="3">
    <source>
        <dbReference type="Proteomes" id="UP000545761"/>
    </source>
</evidence>
<feature type="region of interest" description="Disordered" evidence="1">
    <location>
        <begin position="1"/>
        <end position="46"/>
    </location>
</feature>
<dbReference type="AlphaFoldDB" id="A0A7W0ID65"/>
<sequence length="46" mass="5124">MAHDSKCPKGDGGNKTLTNQDEKPILDRTTQGLQTRSEGMQERGRH</sequence>